<dbReference type="Pfam" id="PF08279">
    <property type="entry name" value="HTH_11"/>
    <property type="match status" value="1"/>
</dbReference>
<dbReference type="InterPro" id="IPR016152">
    <property type="entry name" value="PTrfase/Anion_transptr"/>
</dbReference>
<dbReference type="PROSITE" id="PS51094">
    <property type="entry name" value="PTS_EIIA_TYPE_2"/>
    <property type="match status" value="1"/>
</dbReference>
<dbReference type="InterPro" id="IPR036388">
    <property type="entry name" value="WH-like_DNA-bd_sf"/>
</dbReference>
<keyword evidence="9" id="KW-1185">Reference proteome</keyword>
<dbReference type="SUPFAM" id="SSF55804">
    <property type="entry name" value="Phoshotransferase/anion transport protein"/>
    <property type="match status" value="1"/>
</dbReference>
<dbReference type="PANTHER" id="PTHR30185:SF18">
    <property type="entry name" value="TRANSCRIPTIONAL REGULATOR MTLR"/>
    <property type="match status" value="1"/>
</dbReference>
<evidence type="ECO:0000256" key="4">
    <source>
        <dbReference type="ARBA" id="ARBA00023163"/>
    </source>
</evidence>
<dbReference type="CDD" id="cd05568">
    <property type="entry name" value="PTS_IIB_bgl_like"/>
    <property type="match status" value="1"/>
</dbReference>
<feature type="domain" description="PTS EIIA type-2" evidence="5">
    <location>
        <begin position="553"/>
        <end position="696"/>
    </location>
</feature>
<evidence type="ECO:0000313" key="9">
    <source>
        <dbReference type="Proteomes" id="UP000706926"/>
    </source>
</evidence>
<evidence type="ECO:0000259" key="6">
    <source>
        <dbReference type="PROSITE" id="PS51099"/>
    </source>
</evidence>
<evidence type="ECO:0000256" key="3">
    <source>
        <dbReference type="ARBA" id="ARBA00023159"/>
    </source>
</evidence>
<dbReference type="InterPro" id="IPR013011">
    <property type="entry name" value="PTS_EIIB_2"/>
</dbReference>
<dbReference type="Proteomes" id="UP000706926">
    <property type="component" value="Unassembled WGS sequence"/>
</dbReference>
<dbReference type="Gene3D" id="3.40.50.2300">
    <property type="match status" value="1"/>
</dbReference>
<dbReference type="EMBL" id="JAGGKI010000013">
    <property type="protein sequence ID" value="MBP1895333.1"/>
    <property type="molecule type" value="Genomic_DNA"/>
</dbReference>
<proteinExistence type="predicted"/>
<evidence type="ECO:0000256" key="1">
    <source>
        <dbReference type="ARBA" id="ARBA00022737"/>
    </source>
</evidence>
<feature type="domain" description="PRD" evidence="7">
    <location>
        <begin position="301"/>
        <end position="408"/>
    </location>
</feature>
<reference evidence="8 9" key="1">
    <citation type="submission" date="2021-03" db="EMBL/GenBank/DDBJ databases">
        <title>Genomic Encyclopedia of Type Strains, Phase IV (KMG-IV): sequencing the most valuable type-strain genomes for metagenomic binning, comparative biology and taxonomic classification.</title>
        <authorList>
            <person name="Goeker M."/>
        </authorList>
    </citation>
    <scope>NUCLEOTIDE SEQUENCE [LARGE SCALE GENOMIC DNA]</scope>
    <source>
        <strain evidence="8 9">DSM 15596</strain>
    </source>
</reference>
<dbReference type="RefSeq" id="WP_007130304.1">
    <property type="nucleotide sequence ID" value="NZ_BOSA01000003.1"/>
</dbReference>
<organism evidence="8 9">
    <name type="scientific">Paenibacillus lactis</name>
    <dbReference type="NCBI Taxonomy" id="228574"/>
    <lineage>
        <taxon>Bacteria</taxon>
        <taxon>Bacillati</taxon>
        <taxon>Bacillota</taxon>
        <taxon>Bacilli</taxon>
        <taxon>Bacillales</taxon>
        <taxon>Paenibacillaceae</taxon>
        <taxon>Paenibacillus</taxon>
    </lineage>
</organism>
<dbReference type="Pfam" id="PF05043">
    <property type="entry name" value="Mga"/>
    <property type="match status" value="1"/>
</dbReference>
<dbReference type="InterPro" id="IPR011608">
    <property type="entry name" value="PRD"/>
</dbReference>
<dbReference type="SUPFAM" id="SSF63520">
    <property type="entry name" value="PTS-regulatory domain, PRD"/>
    <property type="match status" value="2"/>
</dbReference>
<feature type="domain" description="PRD" evidence="7">
    <location>
        <begin position="191"/>
        <end position="296"/>
    </location>
</feature>
<dbReference type="Gene3D" id="3.40.930.10">
    <property type="entry name" value="Mannitol-specific EII, Chain A"/>
    <property type="match status" value="1"/>
</dbReference>
<dbReference type="Pfam" id="PF00874">
    <property type="entry name" value="PRD"/>
    <property type="match status" value="2"/>
</dbReference>
<keyword evidence="4" id="KW-0804">Transcription</keyword>
<keyword evidence="1" id="KW-0677">Repeat</keyword>
<evidence type="ECO:0000259" key="7">
    <source>
        <dbReference type="PROSITE" id="PS51372"/>
    </source>
</evidence>
<keyword evidence="2" id="KW-0805">Transcription regulation</keyword>
<evidence type="ECO:0000259" key="5">
    <source>
        <dbReference type="PROSITE" id="PS51094"/>
    </source>
</evidence>
<dbReference type="InterPro" id="IPR007737">
    <property type="entry name" value="Mga_HTH"/>
</dbReference>
<dbReference type="InterPro" id="IPR002178">
    <property type="entry name" value="PTS_EIIA_type-2_dom"/>
</dbReference>
<dbReference type="PANTHER" id="PTHR30185">
    <property type="entry name" value="CRYPTIC BETA-GLUCOSIDE BGL OPERON ANTITERMINATOR"/>
    <property type="match status" value="1"/>
</dbReference>
<dbReference type="InterPro" id="IPR036634">
    <property type="entry name" value="PRD_sf"/>
</dbReference>
<dbReference type="Gene3D" id="1.10.1790.10">
    <property type="entry name" value="PRD domain"/>
    <property type="match status" value="2"/>
</dbReference>
<evidence type="ECO:0000256" key="2">
    <source>
        <dbReference type="ARBA" id="ARBA00023015"/>
    </source>
</evidence>
<protein>
    <submittedName>
        <fullName evidence="8">Mannitol operon transcriptional antiterminator</fullName>
    </submittedName>
</protein>
<dbReference type="PROSITE" id="PS51099">
    <property type="entry name" value="PTS_EIIB_TYPE_2"/>
    <property type="match status" value="1"/>
</dbReference>
<sequence>MSILELLQKTADYVPIQEMMDTFNISKRTVYYDMDKINGWLRFQQLPPVAYVRETGYLLPQKTRSELPKRMKDVPATHYYLSREERKAWLGLHLISRSEPMYLHHMEELLQVSRGTAHSELKELRSELRRFCLQIVYERKRGYTVQGNEKDVRAAISSFLNDLLPSVSTEGIRVRIEQLMTEELFRASAMMLETEQWSAVYDMIASGERLIGMELSDETIAHLASRLILYTSRFLQGHPVELDDEEKSALLQVPQYRAAQEIAGRLGSLAGADLPEDEVCYITIQLLTGKVNKLEVEPDSQEARRVREAVRRMIEAFEHQGCVHFRNRAELEKPLVLHVKSLYYRAKYGIPADNPLAETIMVKYREIFELTKQSAQPLEGLLGRPLSEHEISYLTMHFGGWIRSQDIVLSPRKTAVIVCVNGISASRLLKVQIEQLLPSVDLVAILSLRQYETFERSVDFVFSTVPLHGSKVPVFTVPAVLNDTEKVHLLNQLTPYIKGNGGPLPGPSAQAIVDLVGKHVEIPDKALLLEEIQRYLTAAKSIAPADYKPTLAELLPASRIQILDSVSDWRSAIRTAADPLVKEGCIQTQYVQAMIDNVERYGPYIVTAPGIAIAHAKPEDGAFRHAMALISIRSGVPFSDESRHLVHGLFVMVSADGESHLKALSQLTHLLRDDGNRILMGQADSKEDVLQLIRKYSTTSEE</sequence>
<feature type="domain" description="PTS EIIB type-2" evidence="6">
    <location>
        <begin position="413"/>
        <end position="501"/>
    </location>
</feature>
<comment type="caution">
    <text evidence="8">The sequence shown here is derived from an EMBL/GenBank/DDBJ whole genome shotgun (WGS) entry which is preliminary data.</text>
</comment>
<gene>
    <name evidence="8" type="ORF">J2Z18_004443</name>
</gene>
<dbReference type="Pfam" id="PF00359">
    <property type="entry name" value="PTS_EIIA_2"/>
    <property type="match status" value="1"/>
</dbReference>
<dbReference type="PROSITE" id="PS51372">
    <property type="entry name" value="PRD_2"/>
    <property type="match status" value="2"/>
</dbReference>
<dbReference type="InterPro" id="IPR013196">
    <property type="entry name" value="HTH_11"/>
</dbReference>
<dbReference type="Gene3D" id="1.10.10.10">
    <property type="entry name" value="Winged helix-like DNA-binding domain superfamily/Winged helix DNA-binding domain"/>
    <property type="match status" value="1"/>
</dbReference>
<name>A0ABS4FGE6_9BACL</name>
<dbReference type="CDD" id="cd00211">
    <property type="entry name" value="PTS_IIA_fru"/>
    <property type="match status" value="1"/>
</dbReference>
<dbReference type="InterPro" id="IPR050661">
    <property type="entry name" value="BglG_antiterminators"/>
</dbReference>
<dbReference type="GeneID" id="95406352"/>
<keyword evidence="3" id="KW-0010">Activator</keyword>
<evidence type="ECO:0000313" key="8">
    <source>
        <dbReference type="EMBL" id="MBP1895333.1"/>
    </source>
</evidence>
<accession>A0ABS4FGE6</accession>